<reference evidence="2" key="1">
    <citation type="journal article" date="2023" name="Mol. Phylogenet. Evol.">
        <title>Genome-scale phylogeny and comparative genomics of the fungal order Sordariales.</title>
        <authorList>
            <person name="Hensen N."/>
            <person name="Bonometti L."/>
            <person name="Westerberg I."/>
            <person name="Brannstrom I.O."/>
            <person name="Guillou S."/>
            <person name="Cros-Aarteil S."/>
            <person name="Calhoun S."/>
            <person name="Haridas S."/>
            <person name="Kuo A."/>
            <person name="Mondo S."/>
            <person name="Pangilinan J."/>
            <person name="Riley R."/>
            <person name="LaButti K."/>
            <person name="Andreopoulos B."/>
            <person name="Lipzen A."/>
            <person name="Chen C."/>
            <person name="Yan M."/>
            <person name="Daum C."/>
            <person name="Ng V."/>
            <person name="Clum A."/>
            <person name="Steindorff A."/>
            <person name="Ohm R.A."/>
            <person name="Martin F."/>
            <person name="Silar P."/>
            <person name="Natvig D.O."/>
            <person name="Lalanne C."/>
            <person name="Gautier V."/>
            <person name="Ament-Velasquez S.L."/>
            <person name="Kruys A."/>
            <person name="Hutchinson M.I."/>
            <person name="Powell A.J."/>
            <person name="Barry K."/>
            <person name="Miller A.N."/>
            <person name="Grigoriev I.V."/>
            <person name="Debuchy R."/>
            <person name="Gladieux P."/>
            <person name="Hiltunen Thoren M."/>
            <person name="Johannesson H."/>
        </authorList>
    </citation>
    <scope>NUCLEOTIDE SEQUENCE</scope>
    <source>
        <strain evidence="2">SMH4131-1</strain>
    </source>
</reference>
<feature type="region of interest" description="Disordered" evidence="1">
    <location>
        <begin position="1"/>
        <end position="32"/>
    </location>
</feature>
<feature type="compositionally biased region" description="Polar residues" evidence="1">
    <location>
        <begin position="9"/>
        <end position="25"/>
    </location>
</feature>
<comment type="caution">
    <text evidence="2">The sequence shown here is derived from an EMBL/GenBank/DDBJ whole genome shotgun (WGS) entry which is preliminary data.</text>
</comment>
<evidence type="ECO:0000256" key="1">
    <source>
        <dbReference type="SAM" id="MobiDB-lite"/>
    </source>
</evidence>
<dbReference type="EMBL" id="JAUEPO010000003">
    <property type="protein sequence ID" value="KAK3327061.1"/>
    <property type="molecule type" value="Genomic_DNA"/>
</dbReference>
<keyword evidence="3" id="KW-1185">Reference proteome</keyword>
<proteinExistence type="predicted"/>
<reference evidence="2" key="2">
    <citation type="submission" date="2023-06" db="EMBL/GenBank/DDBJ databases">
        <authorList>
            <consortium name="Lawrence Berkeley National Laboratory"/>
            <person name="Haridas S."/>
            <person name="Hensen N."/>
            <person name="Bonometti L."/>
            <person name="Westerberg I."/>
            <person name="Brannstrom I.O."/>
            <person name="Guillou S."/>
            <person name="Cros-Aarteil S."/>
            <person name="Calhoun S."/>
            <person name="Kuo A."/>
            <person name="Mondo S."/>
            <person name="Pangilinan J."/>
            <person name="Riley R."/>
            <person name="Labutti K."/>
            <person name="Andreopoulos B."/>
            <person name="Lipzen A."/>
            <person name="Chen C."/>
            <person name="Yanf M."/>
            <person name="Daum C."/>
            <person name="Ng V."/>
            <person name="Clum A."/>
            <person name="Steindorff A."/>
            <person name="Ohm R."/>
            <person name="Martin F."/>
            <person name="Silar P."/>
            <person name="Natvig D."/>
            <person name="Lalanne C."/>
            <person name="Gautier V."/>
            <person name="Ament-Velasquez S.L."/>
            <person name="Kruys A."/>
            <person name="Hutchinson M.I."/>
            <person name="Powell A.J."/>
            <person name="Barry K."/>
            <person name="Miller A.N."/>
            <person name="Grigoriev I.V."/>
            <person name="Debuchy R."/>
            <person name="Gladieux P."/>
            <person name="Thoren M.H."/>
            <person name="Johannesson H."/>
        </authorList>
    </citation>
    <scope>NUCLEOTIDE SEQUENCE</scope>
    <source>
        <strain evidence="2">SMH4131-1</strain>
    </source>
</reference>
<evidence type="ECO:0000313" key="3">
    <source>
        <dbReference type="Proteomes" id="UP001286456"/>
    </source>
</evidence>
<dbReference type="AlphaFoldDB" id="A0AAE0MC23"/>
<organism evidence="2 3">
    <name type="scientific">Cercophora scortea</name>
    <dbReference type="NCBI Taxonomy" id="314031"/>
    <lineage>
        <taxon>Eukaryota</taxon>
        <taxon>Fungi</taxon>
        <taxon>Dikarya</taxon>
        <taxon>Ascomycota</taxon>
        <taxon>Pezizomycotina</taxon>
        <taxon>Sordariomycetes</taxon>
        <taxon>Sordariomycetidae</taxon>
        <taxon>Sordariales</taxon>
        <taxon>Lasiosphaeriaceae</taxon>
        <taxon>Cercophora</taxon>
    </lineage>
</organism>
<evidence type="ECO:0000313" key="2">
    <source>
        <dbReference type="EMBL" id="KAK3327061.1"/>
    </source>
</evidence>
<dbReference type="Proteomes" id="UP001286456">
    <property type="component" value="Unassembled WGS sequence"/>
</dbReference>
<accession>A0AAE0MC23</accession>
<gene>
    <name evidence="2" type="ORF">B0T19DRAFT_151394</name>
</gene>
<sequence length="223" mass="24464">MLHRGYATRTLTTRKTPAKIPTTNGQAGGRTSGEMEQWRSSKLPLPGHLPGLSLAEFSKIGRAIMANLTLPVDCDGKSIQVGKNSIAGSEGWMELGGRAPGQSCGFGSKTPTLLPYMLPVDPSLDFRIHTLHLPFRPHPNLDTHHTFRHPINPARHPLPSLHSHPLHDPTPNQTTYVPCLSQRAETGPSTLMHIVQPPDRLLDVDTLDHPHSIHHIDQASRGH</sequence>
<protein>
    <submittedName>
        <fullName evidence="2">Uncharacterized protein</fullName>
    </submittedName>
</protein>
<name>A0AAE0MC23_9PEZI</name>